<evidence type="ECO:0000256" key="6">
    <source>
        <dbReference type="ARBA" id="ARBA00022801"/>
    </source>
</evidence>
<evidence type="ECO:0000256" key="10">
    <source>
        <dbReference type="SAM" id="Phobius"/>
    </source>
</evidence>
<sequence length="317" mass="36761">MEWQMYRSYQSALHLLAPDAVFFLGDLMDEGQWGDYATFHRYADRFESLFGSGSDKPEIHVLAGNHDLGFHYAISPFRVDWFEKRFNSSTVDTVFIRGHPFVLLTSMAMHGDGCKLCHEAEVAIGAIGEELLCAKRGKCNATVSARFHPYRRPILLQHFPLFRLNDDECLRDKDFDRDDPHRNEPYRPTWESLSKKSTEFLLHELEPRAVFNGHTHRGCKKRWTHPVEFWEYTVNSFSWRNGDRPSFLLATISDKDVLVNVCHLPNESTVLLLYFLAAAIVAVWLLLKFVPFTKSLYVRARRTRFRSPTGDKLLKTG</sequence>
<evidence type="ECO:0000256" key="3">
    <source>
        <dbReference type="ARBA" id="ARBA00008895"/>
    </source>
</evidence>
<dbReference type="GO" id="GO:0016020">
    <property type="term" value="C:membrane"/>
    <property type="evidence" value="ECO:0007669"/>
    <property type="project" value="UniProtKB-SubCell"/>
</dbReference>
<keyword evidence="7 10" id="KW-1133">Transmembrane helix</keyword>
<keyword evidence="13" id="KW-1185">Reference proteome</keyword>
<dbReference type="InterPro" id="IPR029052">
    <property type="entry name" value="Metallo-depent_PP-like"/>
</dbReference>
<keyword evidence="5" id="KW-0479">Metal-binding</keyword>
<dbReference type="PANTHER" id="PTHR13315">
    <property type="entry name" value="METALLO PHOSPHOESTERASE RELATED"/>
    <property type="match status" value="1"/>
</dbReference>
<evidence type="ECO:0000256" key="7">
    <source>
        <dbReference type="ARBA" id="ARBA00022989"/>
    </source>
</evidence>
<dbReference type="GO" id="GO:0016787">
    <property type="term" value="F:hydrolase activity"/>
    <property type="evidence" value="ECO:0007669"/>
    <property type="project" value="UniProtKB-KW"/>
</dbReference>
<evidence type="ECO:0000256" key="2">
    <source>
        <dbReference type="ARBA" id="ARBA00004141"/>
    </source>
</evidence>
<dbReference type="EMBL" id="KN613072">
    <property type="protein sequence ID" value="KHJ75107.1"/>
    <property type="molecule type" value="Genomic_DNA"/>
</dbReference>
<keyword evidence="8 10" id="KW-0472">Membrane</keyword>
<accession>A0A0B1RVD6</accession>
<dbReference type="Proteomes" id="UP000053660">
    <property type="component" value="Unassembled WGS sequence"/>
</dbReference>
<dbReference type="OrthoDB" id="9984693at2759"/>
<evidence type="ECO:0000256" key="1">
    <source>
        <dbReference type="ARBA" id="ARBA00001936"/>
    </source>
</evidence>
<keyword evidence="9" id="KW-0464">Manganese</keyword>
<proteinExistence type="inferred from homology"/>
<comment type="similarity">
    <text evidence="3">Belongs to the metallophosphoesterase superfamily. MPPE1 family.</text>
</comment>
<dbReference type="SUPFAM" id="SSF56300">
    <property type="entry name" value="Metallo-dependent phosphatases"/>
    <property type="match status" value="1"/>
</dbReference>
<feature type="transmembrane region" description="Helical" evidence="10">
    <location>
        <begin position="271"/>
        <end position="292"/>
    </location>
</feature>
<dbReference type="Gene3D" id="3.60.21.10">
    <property type="match status" value="1"/>
</dbReference>
<dbReference type="PANTHER" id="PTHR13315:SF0">
    <property type="entry name" value="METALLOPHOSPHOESTERASE 1"/>
    <property type="match status" value="1"/>
</dbReference>
<dbReference type="Pfam" id="PF00149">
    <property type="entry name" value="Metallophos"/>
    <property type="match status" value="1"/>
</dbReference>
<evidence type="ECO:0000256" key="8">
    <source>
        <dbReference type="ARBA" id="ARBA00023136"/>
    </source>
</evidence>
<keyword evidence="6" id="KW-0378">Hydrolase</keyword>
<dbReference type="InterPro" id="IPR033308">
    <property type="entry name" value="PGAP5/Cdc1/Ted1"/>
</dbReference>
<dbReference type="InterPro" id="IPR004843">
    <property type="entry name" value="Calcineurin-like_PHP"/>
</dbReference>
<evidence type="ECO:0000313" key="13">
    <source>
        <dbReference type="Proteomes" id="UP000053660"/>
    </source>
</evidence>
<keyword evidence="4 10" id="KW-0812">Transmembrane</keyword>
<protein>
    <recommendedName>
        <fullName evidence="11">Calcineurin-like phosphoesterase domain-containing protein</fullName>
    </recommendedName>
</protein>
<dbReference type="GO" id="GO:0046872">
    <property type="term" value="F:metal ion binding"/>
    <property type="evidence" value="ECO:0007669"/>
    <property type="project" value="UniProtKB-KW"/>
</dbReference>
<evidence type="ECO:0000256" key="4">
    <source>
        <dbReference type="ARBA" id="ARBA00022692"/>
    </source>
</evidence>
<comment type="cofactor">
    <cofactor evidence="1">
        <name>Mn(2+)</name>
        <dbReference type="ChEBI" id="CHEBI:29035"/>
    </cofactor>
</comment>
<evidence type="ECO:0000313" key="12">
    <source>
        <dbReference type="EMBL" id="KHJ75107.1"/>
    </source>
</evidence>
<evidence type="ECO:0000259" key="11">
    <source>
        <dbReference type="Pfam" id="PF00149"/>
    </source>
</evidence>
<dbReference type="GO" id="GO:0006506">
    <property type="term" value="P:GPI anchor biosynthetic process"/>
    <property type="evidence" value="ECO:0007669"/>
    <property type="project" value="InterPro"/>
</dbReference>
<reference evidence="12 13" key="1">
    <citation type="submission" date="2014-03" db="EMBL/GenBank/DDBJ databases">
        <title>Draft genome of the hookworm Oesophagostomum dentatum.</title>
        <authorList>
            <person name="Mitreva M."/>
        </authorList>
    </citation>
    <scope>NUCLEOTIDE SEQUENCE [LARGE SCALE GENOMIC DNA]</scope>
    <source>
        <strain evidence="12 13">OD-Hann</strain>
    </source>
</reference>
<name>A0A0B1RVD6_OESDE</name>
<feature type="domain" description="Calcineurin-like phosphoesterase" evidence="11">
    <location>
        <begin position="17"/>
        <end position="217"/>
    </location>
</feature>
<organism evidence="12 13">
    <name type="scientific">Oesophagostomum dentatum</name>
    <name type="common">Nodular worm</name>
    <dbReference type="NCBI Taxonomy" id="61180"/>
    <lineage>
        <taxon>Eukaryota</taxon>
        <taxon>Metazoa</taxon>
        <taxon>Ecdysozoa</taxon>
        <taxon>Nematoda</taxon>
        <taxon>Chromadorea</taxon>
        <taxon>Rhabditida</taxon>
        <taxon>Rhabditina</taxon>
        <taxon>Rhabditomorpha</taxon>
        <taxon>Strongyloidea</taxon>
        <taxon>Strongylidae</taxon>
        <taxon>Oesophagostomum</taxon>
    </lineage>
</organism>
<dbReference type="AlphaFoldDB" id="A0A0B1RVD6"/>
<evidence type="ECO:0000256" key="5">
    <source>
        <dbReference type="ARBA" id="ARBA00022723"/>
    </source>
</evidence>
<comment type="subcellular location">
    <subcellularLocation>
        <location evidence="2">Membrane</location>
        <topology evidence="2">Multi-pass membrane protein</topology>
    </subcellularLocation>
</comment>
<evidence type="ECO:0000256" key="9">
    <source>
        <dbReference type="ARBA" id="ARBA00023211"/>
    </source>
</evidence>
<gene>
    <name evidence="12" type="ORF">OESDEN_25277</name>
</gene>